<comment type="caution">
    <text evidence="2">The sequence shown here is derived from an EMBL/GenBank/DDBJ whole genome shotgun (WGS) entry which is preliminary data.</text>
</comment>
<name>A0ABU0U496_9SPHI</name>
<reference evidence="2 3" key="1">
    <citation type="submission" date="2023-07" db="EMBL/GenBank/DDBJ databases">
        <title>Functional and genomic diversity of the sorghum phyllosphere microbiome.</title>
        <authorList>
            <person name="Shade A."/>
        </authorList>
    </citation>
    <scope>NUCLEOTIDE SEQUENCE [LARGE SCALE GENOMIC DNA]</scope>
    <source>
        <strain evidence="2 3">SORGH_AS_0892</strain>
    </source>
</reference>
<evidence type="ECO:0000256" key="1">
    <source>
        <dbReference type="SAM" id="Phobius"/>
    </source>
</evidence>
<evidence type="ECO:0000313" key="2">
    <source>
        <dbReference type="EMBL" id="MDQ1149778.1"/>
    </source>
</evidence>
<evidence type="ECO:0000313" key="3">
    <source>
        <dbReference type="Proteomes" id="UP001244640"/>
    </source>
</evidence>
<feature type="transmembrane region" description="Helical" evidence="1">
    <location>
        <begin position="7"/>
        <end position="29"/>
    </location>
</feature>
<keyword evidence="1" id="KW-1133">Transmembrane helix</keyword>
<organism evidence="2 3">
    <name type="scientific">Sphingobacterium zeae</name>
    <dbReference type="NCBI Taxonomy" id="1776859"/>
    <lineage>
        <taxon>Bacteria</taxon>
        <taxon>Pseudomonadati</taxon>
        <taxon>Bacteroidota</taxon>
        <taxon>Sphingobacteriia</taxon>
        <taxon>Sphingobacteriales</taxon>
        <taxon>Sphingobacteriaceae</taxon>
        <taxon>Sphingobacterium</taxon>
    </lineage>
</organism>
<gene>
    <name evidence="2" type="ORF">QE382_001762</name>
</gene>
<proteinExistence type="predicted"/>
<dbReference type="EMBL" id="JAUTBA010000001">
    <property type="protein sequence ID" value="MDQ1149778.1"/>
    <property type="molecule type" value="Genomic_DNA"/>
</dbReference>
<dbReference type="Proteomes" id="UP001244640">
    <property type="component" value="Unassembled WGS sequence"/>
</dbReference>
<sequence>MVLDHCAWIDIVLFFIVNGVSLSVLYNYFWLYHSTKDLKTVNL</sequence>
<accession>A0ABU0U496</accession>
<keyword evidence="1" id="KW-0472">Membrane</keyword>
<keyword evidence="3" id="KW-1185">Reference proteome</keyword>
<keyword evidence="1" id="KW-0812">Transmembrane</keyword>
<protein>
    <submittedName>
        <fullName evidence="2">Uncharacterized protein</fullName>
    </submittedName>
</protein>